<reference evidence="3" key="1">
    <citation type="journal article" date="2010" name="Nat. Biotechnol.">
        <title>Draft genome sequence of the oilseed species Ricinus communis.</title>
        <authorList>
            <person name="Chan A.P."/>
            <person name="Crabtree J."/>
            <person name="Zhao Q."/>
            <person name="Lorenzi H."/>
            <person name="Orvis J."/>
            <person name="Puiu D."/>
            <person name="Melake-Berhan A."/>
            <person name="Jones K.M."/>
            <person name="Redman J."/>
            <person name="Chen G."/>
            <person name="Cahoon E.B."/>
            <person name="Gedil M."/>
            <person name="Stanke M."/>
            <person name="Haas B.J."/>
            <person name="Wortman J.R."/>
            <person name="Fraser-Liggett C.M."/>
            <person name="Ravel J."/>
            <person name="Rabinowicz P.D."/>
        </authorList>
    </citation>
    <scope>NUCLEOTIDE SEQUENCE [LARGE SCALE GENOMIC DNA]</scope>
    <source>
        <strain evidence="3">cv. Hale</strain>
    </source>
</reference>
<dbReference type="Proteomes" id="UP000008311">
    <property type="component" value="Unassembled WGS sequence"/>
</dbReference>
<sequence>DYPNSRFKLRSSISSCHRVRPCSARPALWSAASFSIACRSNHPVLASSRERPSAAASSASALRNQ</sequence>
<protein>
    <submittedName>
        <fullName evidence="2">Uncharacterized protein</fullName>
    </submittedName>
</protein>
<proteinExistence type="predicted"/>
<evidence type="ECO:0000256" key="1">
    <source>
        <dbReference type="SAM" id="MobiDB-lite"/>
    </source>
</evidence>
<accession>B9TQ95</accession>
<feature type="non-terminal residue" evidence="2">
    <location>
        <position position="1"/>
    </location>
</feature>
<dbReference type="AlphaFoldDB" id="B9TQ95"/>
<dbReference type="InParanoid" id="B9TQ95"/>
<gene>
    <name evidence="2" type="ORF">RCOM_2100090</name>
</gene>
<evidence type="ECO:0000313" key="3">
    <source>
        <dbReference type="Proteomes" id="UP000008311"/>
    </source>
</evidence>
<feature type="region of interest" description="Disordered" evidence="1">
    <location>
        <begin position="44"/>
        <end position="65"/>
    </location>
</feature>
<name>B9TQ95_RICCO</name>
<keyword evidence="3" id="KW-1185">Reference proteome</keyword>
<feature type="compositionally biased region" description="Low complexity" evidence="1">
    <location>
        <begin position="53"/>
        <end position="65"/>
    </location>
</feature>
<dbReference type="EMBL" id="EQ998284">
    <property type="protein sequence ID" value="EEF21969.1"/>
    <property type="molecule type" value="Genomic_DNA"/>
</dbReference>
<evidence type="ECO:0000313" key="2">
    <source>
        <dbReference type="EMBL" id="EEF21969.1"/>
    </source>
</evidence>
<organism evidence="2 3">
    <name type="scientific">Ricinus communis</name>
    <name type="common">Castor bean</name>
    <dbReference type="NCBI Taxonomy" id="3988"/>
    <lineage>
        <taxon>Eukaryota</taxon>
        <taxon>Viridiplantae</taxon>
        <taxon>Streptophyta</taxon>
        <taxon>Embryophyta</taxon>
        <taxon>Tracheophyta</taxon>
        <taxon>Spermatophyta</taxon>
        <taxon>Magnoliopsida</taxon>
        <taxon>eudicotyledons</taxon>
        <taxon>Gunneridae</taxon>
        <taxon>Pentapetalae</taxon>
        <taxon>rosids</taxon>
        <taxon>fabids</taxon>
        <taxon>Malpighiales</taxon>
        <taxon>Euphorbiaceae</taxon>
        <taxon>Acalyphoideae</taxon>
        <taxon>Acalypheae</taxon>
        <taxon>Ricinus</taxon>
    </lineage>
</organism>
<feature type="non-terminal residue" evidence="2">
    <location>
        <position position="65"/>
    </location>
</feature>